<proteinExistence type="predicted"/>
<evidence type="ECO:0000256" key="6">
    <source>
        <dbReference type="PROSITE-ProRule" id="PRU00221"/>
    </source>
</evidence>
<feature type="compositionally biased region" description="Basic and acidic residues" evidence="7">
    <location>
        <begin position="897"/>
        <end position="907"/>
    </location>
</feature>
<dbReference type="EMBL" id="KN847521">
    <property type="protein sequence ID" value="KIV95985.1"/>
    <property type="molecule type" value="Genomic_DNA"/>
</dbReference>
<evidence type="ECO:0000256" key="3">
    <source>
        <dbReference type="ARBA" id="ARBA00022737"/>
    </source>
</evidence>
<feature type="region of interest" description="Disordered" evidence="7">
    <location>
        <begin position="447"/>
        <end position="502"/>
    </location>
</feature>
<accession>A0A0D1X2K0</accession>
<gene>
    <name evidence="8" type="ORF">PV10_03570</name>
</gene>
<evidence type="ECO:0000256" key="1">
    <source>
        <dbReference type="ARBA" id="ARBA00022574"/>
    </source>
</evidence>
<dbReference type="GeneID" id="27321415"/>
<keyword evidence="2" id="KW-0479">Metal-binding</keyword>
<sequence length="1379" mass="153476">MSDGRYPDPVSDLHLTQSTRLGQLQRVVAPFGAKYNGRWIHDDHDRDQSQISTIPSSSSPSQPRVTTHRTGLPINAVDINKEGTHAVLAGPEILKIIRCRDGNITDELNIRSAVGAHNSIHPSPQLGSDIQRREYLPARDVRWSTGDYKHIIATAANNGRISLYDVNSPRIELRRFHEHANQINKLDFDPFAGYYLLSASQDKSVRLWDVRAGKPDRSHSRFEPRVPVRDVKWSPVELFDFAVCTDGGVVQLWDARSPLGPKLSINGHEKACYSIDWHPDGRHIISGGFDRYIRVWDFQLDNKRQKPVFQFRAPCAIRNITWRPATKPSEGTESAYWQSTQIAVTYHKDDPRIHVWDLRRPWLPFRELDRYNLPVNDILWANKDVLWTVGEDGLFTHWDLQRSTPFYNELPPSTSAFMPDGECYSFSEERVLRRGSSLDDPALGFLSVPQDKLSSGEDPTASRSLTDDEGTLDSAHRRQERTGISARSTKSQANSPPSVDDRPAVLALDKSVFQPHDMFHNNQVGAVSFVPGLVAESNVVAFLAANYTSPSLIDERAQSPDQILERLSAAFHQNANACDAVSMHRMAQTWRVLETVIVPELKDWADTNRRRRRADAAKRRDTLESFRSGSNRSAPSPLAGLPIRGNPREGSKSQNLRSHLFKNKLEAEFPTAASESESTSNMTTPLAKPIPISSPSGRKRWSHFSADEDIDDLPPLPPSVLSSHTTAAAASRALVDSPGRGKRSESNSPEVIRTPQPKSTDITDVSPRQLVSPKQKITGQSDPQHSKDIPIDKRLLSPRVTNQEDRRAALRDYKIQARPIFSLDESSSSPAVQPRNGSGDSFQMFSASTDSSQKARSLGQSFESPNSLGARSQIPKHGTSESDDDEIEDSQMDLSFEDSHRSREARRLPRSNGTSRNRIETVAASDTALEMSFGTDGSFDARERSKSGFRKPALLTDPRSITSSELNTTLSSPHDIFEFEELSSVPKSRIHTTNPLHVTETLDKSGEGGSRPREVLAARIPMHELDHPTYLLQDFRPIDLFIYEPKSPFAWSSLPLVCQSIAFDVENGIGHAQFAVHLLMHLHPYFFHPSFRELKFVGPRQGESLADRLMIPHLGHRIIESILENHLTFLKQSGMVESAAMLRKVCVEFQYPRLYSVPDGDKPTAHVLTGGDAFSLSMVCHRCNAPLPQQQTMCDRCRTVRPACPVCLSVHGDDVVPGPRGTGTWQEGLLLTANIWGFCHACGHSGHVGCLDEWFSQPSSHGTCPSPGCGCDCGPGLTRELRIQQQMKHEEEIRLIRGSSNDAGATRRDSLRAGVSPAVDKARASLRTSLLSERGTQSGDERSIASRRGSSRGRMTGFNSSRKSVRLVTPGEESRQGEP</sequence>
<feature type="repeat" description="WD" evidence="6">
    <location>
        <begin position="176"/>
        <end position="218"/>
    </location>
</feature>
<feature type="region of interest" description="Disordered" evidence="7">
    <location>
        <begin position="608"/>
        <end position="654"/>
    </location>
</feature>
<dbReference type="GO" id="GO:1904263">
    <property type="term" value="P:positive regulation of TORC1 signaling"/>
    <property type="evidence" value="ECO:0007669"/>
    <property type="project" value="TreeGrafter"/>
</dbReference>
<feature type="region of interest" description="Disordered" evidence="7">
    <location>
        <begin position="824"/>
        <end position="923"/>
    </location>
</feature>
<dbReference type="InterPro" id="IPR037590">
    <property type="entry name" value="WDR24"/>
</dbReference>
<feature type="compositionally biased region" description="Acidic residues" evidence="7">
    <location>
        <begin position="881"/>
        <end position="891"/>
    </location>
</feature>
<dbReference type="RefSeq" id="XP_016227559.1">
    <property type="nucleotide sequence ID" value="XM_016368041.1"/>
</dbReference>
<evidence type="ECO:0000313" key="9">
    <source>
        <dbReference type="Proteomes" id="UP000054302"/>
    </source>
</evidence>
<feature type="compositionally biased region" description="Polar residues" evidence="7">
    <location>
        <begin position="485"/>
        <end position="497"/>
    </location>
</feature>
<keyword evidence="1 6" id="KW-0853">WD repeat</keyword>
<dbReference type="GO" id="GO:0005829">
    <property type="term" value="C:cytosol"/>
    <property type="evidence" value="ECO:0007669"/>
    <property type="project" value="TreeGrafter"/>
</dbReference>
<feature type="compositionally biased region" description="Basic and acidic residues" evidence="7">
    <location>
        <begin position="784"/>
        <end position="795"/>
    </location>
</feature>
<dbReference type="Pfam" id="PF00400">
    <property type="entry name" value="WD40"/>
    <property type="match status" value="2"/>
</dbReference>
<dbReference type="PROSITE" id="PS00678">
    <property type="entry name" value="WD_REPEATS_1"/>
    <property type="match status" value="2"/>
</dbReference>
<keyword evidence="9" id="KW-1185">Reference proteome</keyword>
<evidence type="ECO:0000313" key="8">
    <source>
        <dbReference type="EMBL" id="KIV95985.1"/>
    </source>
</evidence>
<reference evidence="8 9" key="1">
    <citation type="submission" date="2015-01" db="EMBL/GenBank/DDBJ databases">
        <title>The Genome Sequence of Exophiala mesophila CBS40295.</title>
        <authorList>
            <consortium name="The Broad Institute Genomics Platform"/>
            <person name="Cuomo C."/>
            <person name="de Hoog S."/>
            <person name="Gorbushina A."/>
            <person name="Stielow B."/>
            <person name="Teixiera M."/>
            <person name="Abouelleil A."/>
            <person name="Chapman S.B."/>
            <person name="Priest M."/>
            <person name="Young S.K."/>
            <person name="Wortman J."/>
            <person name="Nusbaum C."/>
            <person name="Birren B."/>
        </authorList>
    </citation>
    <scope>NUCLEOTIDE SEQUENCE [LARGE SCALE GENOMIC DNA]</scope>
    <source>
        <strain evidence="8 9">CBS 40295</strain>
    </source>
</reference>
<dbReference type="InterPro" id="IPR019775">
    <property type="entry name" value="WD40_repeat_CS"/>
</dbReference>
<dbReference type="STRING" id="212818.A0A0D1X2K0"/>
<evidence type="ECO:0000256" key="4">
    <source>
        <dbReference type="ARBA" id="ARBA00022771"/>
    </source>
</evidence>
<protein>
    <submittedName>
        <fullName evidence="8">Uncharacterized protein</fullName>
    </submittedName>
</protein>
<dbReference type="SUPFAM" id="SSF50978">
    <property type="entry name" value="WD40 repeat-like"/>
    <property type="match status" value="1"/>
</dbReference>
<evidence type="ECO:0000256" key="7">
    <source>
        <dbReference type="SAM" id="MobiDB-lite"/>
    </source>
</evidence>
<dbReference type="SMART" id="SM00320">
    <property type="entry name" value="WD40"/>
    <property type="match status" value="6"/>
</dbReference>
<dbReference type="PANTHER" id="PTHR46200">
    <property type="entry name" value="GATOR COMPLEX PROTEIN WDR24"/>
    <property type="match status" value="1"/>
</dbReference>
<evidence type="ECO:0000256" key="5">
    <source>
        <dbReference type="ARBA" id="ARBA00022833"/>
    </source>
</evidence>
<dbReference type="PROSITE" id="PS50082">
    <property type="entry name" value="WD_REPEATS_2"/>
    <property type="match status" value="2"/>
</dbReference>
<feature type="compositionally biased region" description="Low complexity" evidence="7">
    <location>
        <begin position="719"/>
        <end position="737"/>
    </location>
</feature>
<keyword evidence="3" id="KW-0677">Repeat</keyword>
<feature type="compositionally biased region" description="Polar residues" evidence="7">
    <location>
        <begin position="1326"/>
        <end position="1338"/>
    </location>
</feature>
<feature type="region of interest" description="Disordered" evidence="7">
    <location>
        <begin position="670"/>
        <end position="803"/>
    </location>
</feature>
<keyword evidence="5" id="KW-0862">Zinc</keyword>
<dbReference type="Gene3D" id="2.130.10.10">
    <property type="entry name" value="YVTN repeat-like/Quinoprotein amine dehydrogenase"/>
    <property type="match status" value="2"/>
</dbReference>
<feature type="compositionally biased region" description="Polar residues" evidence="7">
    <location>
        <begin position="625"/>
        <end position="634"/>
    </location>
</feature>
<feature type="region of interest" description="Disordered" evidence="7">
    <location>
        <begin position="46"/>
        <end position="68"/>
    </location>
</feature>
<feature type="compositionally biased region" description="Polar residues" evidence="7">
    <location>
        <begin position="673"/>
        <end position="684"/>
    </location>
</feature>
<dbReference type="InterPro" id="IPR015943">
    <property type="entry name" value="WD40/YVTN_repeat-like_dom_sf"/>
</dbReference>
<name>A0A0D1X2K0_EXOME</name>
<dbReference type="InterPro" id="IPR036322">
    <property type="entry name" value="WD40_repeat_dom_sf"/>
</dbReference>
<feature type="compositionally biased region" description="Low complexity" evidence="7">
    <location>
        <begin position="49"/>
        <end position="63"/>
    </location>
</feature>
<dbReference type="CDD" id="cd16488">
    <property type="entry name" value="mRING-H2-C3H3C2_Mio-like"/>
    <property type="match status" value="1"/>
</dbReference>
<dbReference type="InterPro" id="IPR001680">
    <property type="entry name" value="WD40_rpt"/>
</dbReference>
<organism evidence="8 9">
    <name type="scientific">Exophiala mesophila</name>
    <name type="common">Black yeast-like fungus</name>
    <dbReference type="NCBI Taxonomy" id="212818"/>
    <lineage>
        <taxon>Eukaryota</taxon>
        <taxon>Fungi</taxon>
        <taxon>Dikarya</taxon>
        <taxon>Ascomycota</taxon>
        <taxon>Pezizomycotina</taxon>
        <taxon>Eurotiomycetes</taxon>
        <taxon>Chaetothyriomycetidae</taxon>
        <taxon>Chaetothyriales</taxon>
        <taxon>Herpotrichiellaceae</taxon>
        <taxon>Exophiala</taxon>
    </lineage>
</organism>
<dbReference type="PANTHER" id="PTHR46200:SF1">
    <property type="entry name" value="GATOR COMPLEX PROTEIN WDR24"/>
    <property type="match status" value="1"/>
</dbReference>
<evidence type="ECO:0000256" key="2">
    <source>
        <dbReference type="ARBA" id="ARBA00022723"/>
    </source>
</evidence>
<dbReference type="GO" id="GO:0061700">
    <property type="term" value="C:GATOR2 complex"/>
    <property type="evidence" value="ECO:0007669"/>
    <property type="project" value="TreeGrafter"/>
</dbReference>
<dbReference type="GO" id="GO:0005774">
    <property type="term" value="C:vacuolar membrane"/>
    <property type="evidence" value="ECO:0007669"/>
    <property type="project" value="TreeGrafter"/>
</dbReference>
<dbReference type="OrthoDB" id="60955at2759"/>
<feature type="compositionally biased region" description="Polar residues" evidence="7">
    <location>
        <begin position="824"/>
        <end position="870"/>
    </location>
</feature>
<feature type="repeat" description="WD" evidence="6">
    <location>
        <begin position="265"/>
        <end position="306"/>
    </location>
</feature>
<keyword evidence="4" id="KW-0863">Zinc-finger</keyword>
<dbReference type="GO" id="GO:0016239">
    <property type="term" value="P:positive regulation of macroautophagy"/>
    <property type="evidence" value="ECO:0007669"/>
    <property type="project" value="TreeGrafter"/>
</dbReference>
<dbReference type="VEuPathDB" id="FungiDB:PV10_03570"/>
<feature type="compositionally biased region" description="Basic and acidic residues" evidence="7">
    <location>
        <begin position="608"/>
        <end position="624"/>
    </location>
</feature>
<dbReference type="PROSITE" id="PS50294">
    <property type="entry name" value="WD_REPEATS_REGION"/>
    <property type="match status" value="2"/>
</dbReference>
<dbReference type="OMA" id="QTWRIVK"/>
<dbReference type="GO" id="GO:0008270">
    <property type="term" value="F:zinc ion binding"/>
    <property type="evidence" value="ECO:0007669"/>
    <property type="project" value="UniProtKB-KW"/>
</dbReference>
<dbReference type="HOGENOM" id="CLU_002874_0_0_1"/>
<feature type="region of interest" description="Disordered" evidence="7">
    <location>
        <begin position="1296"/>
        <end position="1379"/>
    </location>
</feature>
<dbReference type="Proteomes" id="UP000054302">
    <property type="component" value="Unassembled WGS sequence"/>
</dbReference>